<evidence type="ECO:0000256" key="3">
    <source>
        <dbReference type="SAM" id="MobiDB-lite"/>
    </source>
</evidence>
<dbReference type="Proteomes" id="UP000199749">
    <property type="component" value="Chromosome"/>
</dbReference>
<dbReference type="SMART" id="SM00047">
    <property type="entry name" value="LYZ2"/>
    <property type="match status" value="1"/>
</dbReference>
<name>A0AAC9UNP1_LATCU</name>
<dbReference type="InterPro" id="IPR002901">
    <property type="entry name" value="MGlyc_endo_b_GlcNAc-like_dom"/>
</dbReference>
<evidence type="ECO:0000259" key="5">
    <source>
        <dbReference type="SMART" id="SM00047"/>
    </source>
</evidence>
<keyword evidence="2" id="KW-0378">Hydrolase</keyword>
<dbReference type="PANTHER" id="PTHR33308:SF9">
    <property type="entry name" value="PEPTIDOGLYCAN HYDROLASE FLGJ"/>
    <property type="match status" value="1"/>
</dbReference>
<dbReference type="Pfam" id="PF01832">
    <property type="entry name" value="Glucosaminidase"/>
    <property type="match status" value="1"/>
</dbReference>
<comment type="similarity">
    <text evidence="1">Belongs to the glycosyl hydrolase 73 family.</text>
</comment>
<proteinExistence type="inferred from homology"/>
<evidence type="ECO:0000313" key="6">
    <source>
        <dbReference type="EMBL" id="ASN59509.1"/>
    </source>
</evidence>
<reference evidence="6 7" key="1">
    <citation type="submission" date="2017-07" db="EMBL/GenBank/DDBJ databases">
        <title>Lactobacillus curvatus MRS6 whole genome.</title>
        <authorList>
            <person name="Jans C."/>
            <person name="Lagler S."/>
            <person name="Lacroix C."/>
            <person name="Meile L."/>
            <person name="Stevens M.J.A."/>
        </authorList>
    </citation>
    <scope>NUCLEOTIDE SEQUENCE [LARGE SCALE GENOMIC DNA]</scope>
    <source>
        <strain evidence="6 7">MRS6</strain>
    </source>
</reference>
<sequence>MKNILQKTVLVSAVGLVTMTTHKAIAADTIKDNSVSSKLSSESSSTSSSSASSENSSTSSSVTSWSTEKQIEKETDKKQTTSSESVLNNETILKQNREIGPGYYAVAKSRMLSARSTNTQGFIDGIRAGAIAGWSKYGVLPSVSGAQAILESGWGQSLLSTQANNLFGIKGDYNGQSVTMPTQEYYNGQWVTINDQFRKYPSWNESIEDHGRFLAVNSRYSNLLGKTNYREVTSLLQSDGYATAPTYAASLNRIIEEYHLYDWDNSVINVNVADLNSAVVNGGTLQVSGWHATTNATNQKNSFLFLLDANSKAEVKRYRIQRKNRQDVQNAYPYISNSLNSGFDENIPLTADMYGKNFVLMSRYSSDYIGDTGVTDYLFNRVINIPNIMAASLDNFTIANNKIEIAGWHATSTSRDANNNYLILMDTATNREYKRYKISRTSRPDVAAAYPNILNAGKSGFEVEIPITRDMQGKTFKVLSRYATQSNGEGSLSDVIFNKTVTMPKQKNENKADFDEGWMDDKQVHVQGWHAIDDIANKPYHTLIFMDAATNREVHRVSVQNVQRADVNRAYPNISNSLNSGFNTSVNLTNKMKNKTLYVISRYSSDKNADSQYIDIQFNHKITPVVNNTINGNIGHMDSQISDGKTLKLSGWHTANESTNKPYHYLIIMDRNTNTEIKRIKVTNTKRTDVHNAYPNIYNSLNSGFSTTVKLTNNMKGKNVYVLSRYTSDPAGNLNTIDYYFGQTTFIN</sequence>
<feature type="signal peptide" evidence="4">
    <location>
        <begin position="1"/>
        <end position="26"/>
    </location>
</feature>
<evidence type="ECO:0000256" key="4">
    <source>
        <dbReference type="SAM" id="SignalP"/>
    </source>
</evidence>
<dbReference type="AlphaFoldDB" id="A0AAC9UNP1"/>
<gene>
    <name evidence="6" type="ORF">CG419_02260</name>
</gene>
<dbReference type="EMBL" id="CP022474">
    <property type="protein sequence ID" value="ASN59509.1"/>
    <property type="molecule type" value="Genomic_DNA"/>
</dbReference>
<dbReference type="RefSeq" id="WP_089556329.1">
    <property type="nucleotide sequence ID" value="NZ_CP022474.1"/>
</dbReference>
<dbReference type="PANTHER" id="PTHR33308">
    <property type="entry name" value="PEPTIDOGLYCAN HYDROLASE FLGJ"/>
    <property type="match status" value="1"/>
</dbReference>
<organism evidence="6 7">
    <name type="scientific">Latilactobacillus curvatus</name>
    <name type="common">Lactobacillus curvatus</name>
    <dbReference type="NCBI Taxonomy" id="28038"/>
    <lineage>
        <taxon>Bacteria</taxon>
        <taxon>Bacillati</taxon>
        <taxon>Bacillota</taxon>
        <taxon>Bacilli</taxon>
        <taxon>Lactobacillales</taxon>
        <taxon>Lactobacillaceae</taxon>
        <taxon>Latilactobacillus</taxon>
    </lineage>
</organism>
<dbReference type="GO" id="GO:0004040">
    <property type="term" value="F:amidase activity"/>
    <property type="evidence" value="ECO:0007669"/>
    <property type="project" value="InterPro"/>
</dbReference>
<feature type="chain" id="PRO_5041907249" description="Mannosyl-glycoprotein endo-beta-N-acetylglucosamidase-like domain-containing protein" evidence="4">
    <location>
        <begin position="27"/>
        <end position="748"/>
    </location>
</feature>
<evidence type="ECO:0000256" key="1">
    <source>
        <dbReference type="ARBA" id="ARBA00010266"/>
    </source>
</evidence>
<feature type="domain" description="Mannosyl-glycoprotein endo-beta-N-acetylglucosamidase-like" evidence="5">
    <location>
        <begin position="110"/>
        <end position="264"/>
    </location>
</feature>
<protein>
    <recommendedName>
        <fullName evidence="5">Mannosyl-glycoprotein endo-beta-N-acetylglucosamidase-like domain-containing protein</fullName>
    </recommendedName>
</protein>
<dbReference type="Gene3D" id="1.10.530.10">
    <property type="match status" value="1"/>
</dbReference>
<dbReference type="InterPro" id="IPR051056">
    <property type="entry name" value="Glycosyl_Hydrolase_73"/>
</dbReference>
<feature type="compositionally biased region" description="Polar residues" evidence="3">
    <location>
        <begin position="80"/>
        <end position="89"/>
    </location>
</feature>
<accession>A0AAC9UNP1</accession>
<keyword evidence="4" id="KW-0732">Signal</keyword>
<feature type="region of interest" description="Disordered" evidence="3">
    <location>
        <begin position="35"/>
        <end position="89"/>
    </location>
</feature>
<dbReference type="Gene3D" id="4.10.80.30">
    <property type="entry name" value="DNA polymerase, domain 6"/>
    <property type="match status" value="1"/>
</dbReference>
<evidence type="ECO:0000313" key="7">
    <source>
        <dbReference type="Proteomes" id="UP000199749"/>
    </source>
</evidence>
<evidence type="ECO:0000256" key="2">
    <source>
        <dbReference type="ARBA" id="ARBA00022801"/>
    </source>
</evidence>
<feature type="compositionally biased region" description="Low complexity" evidence="3">
    <location>
        <begin position="35"/>
        <end position="67"/>
    </location>
</feature>
<feature type="compositionally biased region" description="Basic and acidic residues" evidence="3">
    <location>
        <begin position="69"/>
        <end position="79"/>
    </location>
</feature>